<reference evidence="2" key="2">
    <citation type="submission" date="2020-09" db="EMBL/GenBank/DDBJ databases">
        <authorList>
            <person name="Yu Y."/>
        </authorList>
    </citation>
    <scope>NUCLEOTIDE SEQUENCE</scope>
    <source>
        <strain evidence="2">KCTC 49039</strain>
    </source>
</reference>
<name>A0A927G7R9_9MICO</name>
<keyword evidence="2" id="KW-0808">Transferase</keyword>
<dbReference type="RefSeq" id="WP_191828032.1">
    <property type="nucleotide sequence ID" value="NZ_JACYHB010000003.1"/>
</dbReference>
<sequence>MTEAISRTPRRVHPVVLFDAALGGESVVALGETGARPLDVRTWAAPATPSDEVLLARCEAPVLDVGCGPGRLAAELSRRGVPCLGIDVSRAAVRQARDRGAVALRRAVEAALPGEGRWGTVLLADGNIGIGGDPVALLTRCRELVRPHGAVLVETDPDPDAHDVTPVVLRAADGRLSRPMPWARLGAHALRVVAAEAGLDATEEWAASGRTVVVLRRAARG</sequence>
<feature type="domain" description="Methyltransferase" evidence="1">
    <location>
        <begin position="62"/>
        <end position="149"/>
    </location>
</feature>
<dbReference type="InterPro" id="IPR041698">
    <property type="entry name" value="Methyltransf_25"/>
</dbReference>
<dbReference type="InterPro" id="IPR029063">
    <property type="entry name" value="SAM-dependent_MTases_sf"/>
</dbReference>
<dbReference type="SUPFAM" id="SSF53335">
    <property type="entry name" value="S-adenosyl-L-methionine-dependent methyltransferases"/>
    <property type="match status" value="1"/>
</dbReference>
<dbReference type="CDD" id="cd02440">
    <property type="entry name" value="AdoMet_MTases"/>
    <property type="match status" value="1"/>
</dbReference>
<organism evidence="2 3">
    <name type="scientific">Cellulosimicrobium arenosum</name>
    <dbReference type="NCBI Taxonomy" id="2708133"/>
    <lineage>
        <taxon>Bacteria</taxon>
        <taxon>Bacillati</taxon>
        <taxon>Actinomycetota</taxon>
        <taxon>Actinomycetes</taxon>
        <taxon>Micrococcales</taxon>
        <taxon>Promicromonosporaceae</taxon>
        <taxon>Cellulosimicrobium</taxon>
    </lineage>
</organism>
<dbReference type="Proteomes" id="UP000610846">
    <property type="component" value="Unassembled WGS sequence"/>
</dbReference>
<reference evidence="2" key="1">
    <citation type="journal article" date="2018" name="Curr. Microbiol.">
        <title>Cellulosimicrobium arenosum sp. nov., Isolated from Marine Sediment Sand.</title>
        <authorList>
            <person name="Oh M."/>
            <person name="Kim J.H."/>
            <person name="Yoon J.H."/>
            <person name="Schumann P."/>
            <person name="Kim W."/>
        </authorList>
    </citation>
    <scope>NUCLEOTIDE SEQUENCE</scope>
    <source>
        <strain evidence="2">KCTC 49039</strain>
    </source>
</reference>
<dbReference type="GO" id="GO:0032259">
    <property type="term" value="P:methylation"/>
    <property type="evidence" value="ECO:0007669"/>
    <property type="project" value="UniProtKB-KW"/>
</dbReference>
<dbReference type="Gene3D" id="3.40.50.150">
    <property type="entry name" value="Vaccinia Virus protein VP39"/>
    <property type="match status" value="1"/>
</dbReference>
<comment type="caution">
    <text evidence="2">The sequence shown here is derived from an EMBL/GenBank/DDBJ whole genome shotgun (WGS) entry which is preliminary data.</text>
</comment>
<keyword evidence="3" id="KW-1185">Reference proteome</keyword>
<dbReference type="Pfam" id="PF13649">
    <property type="entry name" value="Methyltransf_25"/>
    <property type="match status" value="1"/>
</dbReference>
<dbReference type="GO" id="GO:0008168">
    <property type="term" value="F:methyltransferase activity"/>
    <property type="evidence" value="ECO:0007669"/>
    <property type="project" value="UniProtKB-KW"/>
</dbReference>
<evidence type="ECO:0000313" key="2">
    <source>
        <dbReference type="EMBL" id="MBD8078448.1"/>
    </source>
</evidence>
<protein>
    <submittedName>
        <fullName evidence="2">Methyltransferase domain-containing protein</fullName>
    </submittedName>
</protein>
<keyword evidence="2" id="KW-0489">Methyltransferase</keyword>
<evidence type="ECO:0000259" key="1">
    <source>
        <dbReference type="Pfam" id="PF13649"/>
    </source>
</evidence>
<proteinExistence type="predicted"/>
<gene>
    <name evidence="2" type="ORF">IF651_05170</name>
</gene>
<evidence type="ECO:0000313" key="3">
    <source>
        <dbReference type="Proteomes" id="UP000610846"/>
    </source>
</evidence>
<accession>A0A927G7R9</accession>
<dbReference type="EMBL" id="JACYHB010000003">
    <property type="protein sequence ID" value="MBD8078448.1"/>
    <property type="molecule type" value="Genomic_DNA"/>
</dbReference>
<dbReference type="AlphaFoldDB" id="A0A927G7R9"/>